<protein>
    <submittedName>
        <fullName evidence="6">Neur_chan_LBD domain-containing protein</fullName>
    </submittedName>
</protein>
<keyword evidence="3" id="KW-0408">Iron</keyword>
<reference evidence="6" key="2">
    <citation type="submission" date="2019-09" db="UniProtKB">
        <authorList>
            <consortium name="WormBaseParasite"/>
        </authorList>
    </citation>
    <scope>IDENTIFICATION</scope>
</reference>
<evidence type="ECO:0000256" key="3">
    <source>
        <dbReference type="ARBA" id="ARBA00023004"/>
    </source>
</evidence>
<proteinExistence type="inferred from homology"/>
<keyword evidence="2" id="KW-0479">Metal-binding</keyword>
<accession>A0A183GBQ4</accession>
<organism evidence="5 6">
    <name type="scientific">Heligmosomoides polygyrus</name>
    <name type="common">Parasitic roundworm</name>
    <dbReference type="NCBI Taxonomy" id="6339"/>
    <lineage>
        <taxon>Eukaryota</taxon>
        <taxon>Metazoa</taxon>
        <taxon>Ecdysozoa</taxon>
        <taxon>Nematoda</taxon>
        <taxon>Chromadorea</taxon>
        <taxon>Rhabditida</taxon>
        <taxon>Rhabditina</taxon>
        <taxon>Rhabditomorpha</taxon>
        <taxon>Strongyloidea</taxon>
        <taxon>Heligmosomidae</taxon>
        <taxon>Heligmosomoides</taxon>
    </lineage>
</organism>
<dbReference type="WBParaSite" id="HPBE_0001954301-mRNA-1">
    <property type="protein sequence ID" value="HPBE_0001954301-mRNA-1"/>
    <property type="gene ID" value="HPBE_0001954301"/>
</dbReference>
<evidence type="ECO:0000313" key="4">
    <source>
        <dbReference type="EMBL" id="VDP15466.1"/>
    </source>
</evidence>
<keyword evidence="5" id="KW-1185">Reference proteome</keyword>
<dbReference type="SUPFAM" id="SSF140959">
    <property type="entry name" value="Indolic compounds 2,3-dioxygenase-like"/>
    <property type="match status" value="1"/>
</dbReference>
<evidence type="ECO:0000313" key="5">
    <source>
        <dbReference type="Proteomes" id="UP000050761"/>
    </source>
</evidence>
<dbReference type="EMBL" id="UZAH01031440">
    <property type="protein sequence ID" value="VDP15466.1"/>
    <property type="molecule type" value="Genomic_DNA"/>
</dbReference>
<sequence length="93" mass="10883">MPELTTEKLATYEDWRLAHLLLVTITSGYLWSGDPEEWIPEKPPQISLHRSVMYYRCSVHYHLDEFTCATFGIDIGWVRRLLTPAAVEGRWCD</sequence>
<dbReference type="OrthoDB" id="10262710at2759"/>
<evidence type="ECO:0000313" key="6">
    <source>
        <dbReference type="WBParaSite" id="HPBE_0001954301-mRNA-1"/>
    </source>
</evidence>
<evidence type="ECO:0000256" key="1">
    <source>
        <dbReference type="ARBA" id="ARBA00007119"/>
    </source>
</evidence>
<dbReference type="AlphaFoldDB" id="A0A183GBQ4"/>
<dbReference type="GO" id="GO:0046872">
    <property type="term" value="F:metal ion binding"/>
    <property type="evidence" value="ECO:0007669"/>
    <property type="project" value="UniProtKB-KW"/>
</dbReference>
<dbReference type="Pfam" id="PF01231">
    <property type="entry name" value="IDO"/>
    <property type="match status" value="1"/>
</dbReference>
<dbReference type="GO" id="GO:0020037">
    <property type="term" value="F:heme binding"/>
    <property type="evidence" value="ECO:0007669"/>
    <property type="project" value="InterPro"/>
</dbReference>
<name>A0A183GBQ4_HELPZ</name>
<accession>A0A3P8F7A1</accession>
<dbReference type="InterPro" id="IPR000898">
    <property type="entry name" value="Indolamine_dOase"/>
</dbReference>
<dbReference type="GO" id="GO:0016702">
    <property type="term" value="F:oxidoreductase activity, acting on single donors with incorporation of molecular oxygen, incorporation of two atoms of oxygen"/>
    <property type="evidence" value="ECO:0007669"/>
    <property type="project" value="UniProtKB-ARBA"/>
</dbReference>
<gene>
    <name evidence="4" type="ORF">HPBE_LOCUS19542</name>
</gene>
<reference evidence="4 5" key="1">
    <citation type="submission" date="2018-11" db="EMBL/GenBank/DDBJ databases">
        <authorList>
            <consortium name="Pathogen Informatics"/>
        </authorList>
    </citation>
    <scope>NUCLEOTIDE SEQUENCE [LARGE SCALE GENOMIC DNA]</scope>
</reference>
<comment type="similarity">
    <text evidence="1">Belongs to the indoleamine 2,3-dioxygenase family.</text>
</comment>
<evidence type="ECO:0000256" key="2">
    <source>
        <dbReference type="ARBA" id="ARBA00022723"/>
    </source>
</evidence>
<dbReference type="InterPro" id="IPR037217">
    <property type="entry name" value="Trp/Indoleamine_2_3_dOase-like"/>
</dbReference>
<dbReference type="Proteomes" id="UP000050761">
    <property type="component" value="Unassembled WGS sequence"/>
</dbReference>
<dbReference type="GO" id="GO:0019441">
    <property type="term" value="P:L-tryptophan catabolic process to kynurenine"/>
    <property type="evidence" value="ECO:0007669"/>
    <property type="project" value="InterPro"/>
</dbReference>